<keyword evidence="2" id="KW-0808">Transferase</keyword>
<dbReference type="PANTHER" id="PTHR11927">
    <property type="entry name" value="GALACTOSIDE 2-L-FUCOSYLTRANSFERASE"/>
    <property type="match status" value="1"/>
</dbReference>
<comment type="caution">
    <text evidence="3">The sequence shown here is derived from an EMBL/GenBank/DDBJ whole genome shotgun (WGS) entry which is preliminary data.</text>
</comment>
<sequence length="294" mass="33741">MVIMNYKAGQLANRLFYFSHFISNSIAYGYKLINPSFNDYKEFFTSTASDNFSGHDISLNITDNQQLDELMRKAVNAVQKVQIDSLRHLPGLYFHDIKAFDAAPKSFDMNDDAFVASAKNKIVFIDGWLYRDYQNFGKYSPLLRSFFTPLPLYAGQVQEVIGRCREHGDTVVGVHVRRGDYKTYNDGKWYYEDEVYYSKMLAMKHQLESQGKSCVFLICSNEKIDTSNFGDLAVITEDRHFIVDLYALAQCDYLVGPPSTFTMWASFYGQTPLLHLGEASKEVNLSDFEIFTRG</sequence>
<dbReference type="InterPro" id="IPR002516">
    <property type="entry name" value="Glyco_trans_11"/>
</dbReference>
<gene>
    <name evidence="3" type="ORF">GCM10023188_21110</name>
</gene>
<organism evidence="3 4">
    <name type="scientific">Pontibacter saemangeumensis</name>
    <dbReference type="NCBI Taxonomy" id="1084525"/>
    <lineage>
        <taxon>Bacteria</taxon>
        <taxon>Pseudomonadati</taxon>
        <taxon>Bacteroidota</taxon>
        <taxon>Cytophagia</taxon>
        <taxon>Cytophagales</taxon>
        <taxon>Hymenobacteraceae</taxon>
        <taxon>Pontibacter</taxon>
    </lineage>
</organism>
<evidence type="ECO:0000313" key="3">
    <source>
        <dbReference type="EMBL" id="GAA4432517.1"/>
    </source>
</evidence>
<dbReference type="PANTHER" id="PTHR11927:SF9">
    <property type="entry name" value="L-FUCOSYLTRANSFERASE"/>
    <property type="match status" value="1"/>
</dbReference>
<evidence type="ECO:0000313" key="4">
    <source>
        <dbReference type="Proteomes" id="UP001500552"/>
    </source>
</evidence>
<dbReference type="Proteomes" id="UP001500552">
    <property type="component" value="Unassembled WGS sequence"/>
</dbReference>
<proteinExistence type="predicted"/>
<protein>
    <recommendedName>
        <fullName evidence="5">Glycosyl transferase family 11</fullName>
    </recommendedName>
</protein>
<dbReference type="Gene3D" id="3.40.50.11350">
    <property type="match status" value="1"/>
</dbReference>
<evidence type="ECO:0000256" key="2">
    <source>
        <dbReference type="ARBA" id="ARBA00022679"/>
    </source>
</evidence>
<keyword evidence="4" id="KW-1185">Reference proteome</keyword>
<accession>A0ABP8LP02</accession>
<dbReference type="Pfam" id="PF01531">
    <property type="entry name" value="Glyco_transf_11"/>
    <property type="match status" value="1"/>
</dbReference>
<keyword evidence="1" id="KW-0328">Glycosyltransferase</keyword>
<evidence type="ECO:0000256" key="1">
    <source>
        <dbReference type="ARBA" id="ARBA00022676"/>
    </source>
</evidence>
<evidence type="ECO:0008006" key="5">
    <source>
        <dbReference type="Google" id="ProtNLM"/>
    </source>
</evidence>
<dbReference type="EMBL" id="BAABHC010000012">
    <property type="protein sequence ID" value="GAA4432517.1"/>
    <property type="molecule type" value="Genomic_DNA"/>
</dbReference>
<name>A0ABP8LP02_9BACT</name>
<reference evidence="4" key="1">
    <citation type="journal article" date="2019" name="Int. J. Syst. Evol. Microbiol.">
        <title>The Global Catalogue of Microorganisms (GCM) 10K type strain sequencing project: providing services to taxonomists for standard genome sequencing and annotation.</title>
        <authorList>
            <consortium name="The Broad Institute Genomics Platform"/>
            <consortium name="The Broad Institute Genome Sequencing Center for Infectious Disease"/>
            <person name="Wu L."/>
            <person name="Ma J."/>
        </authorList>
    </citation>
    <scope>NUCLEOTIDE SEQUENCE [LARGE SCALE GENOMIC DNA]</scope>
    <source>
        <strain evidence="4">JCM 17926</strain>
    </source>
</reference>